<dbReference type="PANTHER" id="PTHR23090">
    <property type="entry name" value="NH 3 /GLUTAMINE-DEPENDENT NAD + SYNTHETASE"/>
    <property type="match status" value="1"/>
</dbReference>
<dbReference type="InterPro" id="IPR003010">
    <property type="entry name" value="C-N_Hydrolase"/>
</dbReference>
<reference evidence="12" key="1">
    <citation type="submission" date="2023-06" db="EMBL/GenBank/DDBJ databases">
        <title>Genomic analysis of the entomopathogenic nematode Steinernema hermaphroditum.</title>
        <authorList>
            <person name="Schwarz E.M."/>
            <person name="Heppert J.K."/>
            <person name="Baniya A."/>
            <person name="Schwartz H.T."/>
            <person name="Tan C.-H."/>
            <person name="Antoshechkin I."/>
            <person name="Sternberg P.W."/>
            <person name="Goodrich-Blair H."/>
            <person name="Dillman A.R."/>
        </authorList>
    </citation>
    <scope>NUCLEOTIDE SEQUENCE</scope>
    <source>
        <strain evidence="12">PS9179</strain>
        <tissue evidence="12">Whole animal</tissue>
    </source>
</reference>
<dbReference type="InterPro" id="IPR036526">
    <property type="entry name" value="C-N_Hydrolase_sf"/>
</dbReference>
<dbReference type="NCBIfam" id="TIGR00552">
    <property type="entry name" value="nadE"/>
    <property type="match status" value="1"/>
</dbReference>
<dbReference type="Gene3D" id="3.40.50.620">
    <property type="entry name" value="HUPs"/>
    <property type="match status" value="1"/>
</dbReference>
<keyword evidence="13" id="KW-1185">Reference proteome</keyword>
<dbReference type="InterPro" id="IPR003694">
    <property type="entry name" value="NAD_synthase"/>
</dbReference>
<evidence type="ECO:0000256" key="1">
    <source>
        <dbReference type="ARBA" id="ARBA00005188"/>
    </source>
</evidence>
<evidence type="ECO:0000256" key="3">
    <source>
        <dbReference type="ARBA" id="ARBA00012743"/>
    </source>
</evidence>
<evidence type="ECO:0000256" key="7">
    <source>
        <dbReference type="ARBA" id="ARBA00022840"/>
    </source>
</evidence>
<dbReference type="InterPro" id="IPR014729">
    <property type="entry name" value="Rossmann-like_a/b/a_fold"/>
</dbReference>
<dbReference type="EC" id="6.3.5.1" evidence="3 10"/>
<dbReference type="InterPro" id="IPR014445">
    <property type="entry name" value="Gln-dep_NAD_synthase"/>
</dbReference>
<sequence length="698" mass="78449">MVLLMERFPRRFKVAVATVNNWSLDFEGNFGRILKTCQEAFDQGASIRLGPELEIPGYGCADHFFELDTELHSWEILGELVQESKKLKDLLIVTGMPVRHEGLLYSCMVSLINGKLVFIRPKISLKNDGLHRETRYFAPWNERKGVVQFELPQIFGFEQETVPFGNGILVSGDGIHIGFETDEDAWTRDLPDNEQSLSSYADIVLNSSASFHVMGESRRRLNKIVTTASAVLKSVYLYSNHRGCDGERLYYDGMSSIAQNGDIYAQIPQFDIEDTAVATAVVDLGPSKNSEQSRFTEIGSEECLLAREALPTSEPILVEPMKDVEELCNGPPAWLWHYLRRSGKSGFFLPLSGGKDSAAVSVMVRLMCDKVVKAVEDHKDSDDPAYYLEGKKVNCSARELCSKLLFTCYMGTENSSILTKSMSAGLAGDIGATHSIAVMNGVVNAYLNLCNSVHNYVPSFSRNDPREGLACQNIQARSRMVAAYLLAQNAILSSGREGTLLVLGTTNLDESLIGYLTKYDCSSADINPIGSLNKVDLKRFLAYVIDNFDFPHLKQVYETRSSAELCPLKDGKIAQDDEEELGLTYEELSVFGRLRRPDSKGPFAMFLVLVPLWHPKMSHEEIANKVITFYERYIDNRHKTTVLTPSYRATVYANDNHRSDHRPFLYPDFNYQYTKIRKLAKQLAEKESAKENLMTIYL</sequence>
<evidence type="ECO:0000313" key="13">
    <source>
        <dbReference type="Proteomes" id="UP001175271"/>
    </source>
</evidence>
<keyword evidence="7 10" id="KW-0067">ATP-binding</keyword>
<comment type="similarity">
    <text evidence="2 10">In the C-terminal section; belongs to the NAD synthetase family.</text>
</comment>
<dbReference type="FunFam" id="3.40.50.620:FF:000036">
    <property type="entry name" value="Glutamine-dependent NAD(+) synthetase"/>
    <property type="match status" value="1"/>
</dbReference>
<comment type="catalytic activity">
    <reaction evidence="10">
        <text>deamido-NAD(+) + L-glutamine + ATP + H2O = L-glutamate + AMP + diphosphate + NAD(+) + H(+)</text>
        <dbReference type="Rhea" id="RHEA:24384"/>
        <dbReference type="ChEBI" id="CHEBI:15377"/>
        <dbReference type="ChEBI" id="CHEBI:15378"/>
        <dbReference type="ChEBI" id="CHEBI:29985"/>
        <dbReference type="ChEBI" id="CHEBI:30616"/>
        <dbReference type="ChEBI" id="CHEBI:33019"/>
        <dbReference type="ChEBI" id="CHEBI:57540"/>
        <dbReference type="ChEBI" id="CHEBI:58359"/>
        <dbReference type="ChEBI" id="CHEBI:58437"/>
        <dbReference type="ChEBI" id="CHEBI:456215"/>
        <dbReference type="EC" id="6.3.5.1"/>
    </reaction>
</comment>
<dbReference type="AlphaFoldDB" id="A0AA39HXI2"/>
<dbReference type="CDD" id="cd00553">
    <property type="entry name" value="NAD_synthase"/>
    <property type="match status" value="1"/>
</dbReference>
<evidence type="ECO:0000256" key="10">
    <source>
        <dbReference type="PIRNR" id="PIRNR006630"/>
    </source>
</evidence>
<dbReference type="GO" id="GO:0005524">
    <property type="term" value="F:ATP binding"/>
    <property type="evidence" value="ECO:0007669"/>
    <property type="project" value="UniProtKB-UniRule"/>
</dbReference>
<dbReference type="PIRSF" id="PIRSF006630">
    <property type="entry name" value="NADS_GAT"/>
    <property type="match status" value="1"/>
</dbReference>
<keyword evidence="8 10" id="KW-0520">NAD</keyword>
<dbReference type="SUPFAM" id="SSF52402">
    <property type="entry name" value="Adenine nucleotide alpha hydrolases-like"/>
    <property type="match status" value="1"/>
</dbReference>
<dbReference type="GO" id="GO:0003952">
    <property type="term" value="F:NAD+ synthase (glutamine-hydrolyzing) activity"/>
    <property type="evidence" value="ECO:0007669"/>
    <property type="project" value="UniProtKB-UniRule"/>
</dbReference>
<dbReference type="GO" id="GO:0005737">
    <property type="term" value="C:cytoplasm"/>
    <property type="evidence" value="ECO:0007669"/>
    <property type="project" value="InterPro"/>
</dbReference>
<dbReference type="Pfam" id="PF00795">
    <property type="entry name" value="CN_hydrolase"/>
    <property type="match status" value="1"/>
</dbReference>
<comment type="pathway">
    <text evidence="1 10">Cofactor biosynthesis; NAD(+) biosynthesis; NAD(+) from deamido-NAD(+) (L-Gln route): step 1/1.</text>
</comment>
<evidence type="ECO:0000256" key="6">
    <source>
        <dbReference type="ARBA" id="ARBA00022741"/>
    </source>
</evidence>
<feature type="domain" description="CN hydrolase" evidence="11">
    <location>
        <begin position="12"/>
        <end position="284"/>
    </location>
</feature>
<dbReference type="PROSITE" id="PS50263">
    <property type="entry name" value="CN_HYDROLASE"/>
    <property type="match status" value="1"/>
</dbReference>
<evidence type="ECO:0000256" key="9">
    <source>
        <dbReference type="ARBA" id="ARBA00030681"/>
    </source>
</evidence>
<evidence type="ECO:0000256" key="4">
    <source>
        <dbReference type="ARBA" id="ARBA00017309"/>
    </source>
</evidence>
<dbReference type="GO" id="GO:0009435">
    <property type="term" value="P:NAD+ biosynthetic process"/>
    <property type="evidence" value="ECO:0007669"/>
    <property type="project" value="UniProtKB-UniRule"/>
</dbReference>
<dbReference type="EMBL" id="JAUCMV010000003">
    <property type="protein sequence ID" value="KAK0413084.1"/>
    <property type="molecule type" value="Genomic_DNA"/>
</dbReference>
<name>A0AA39HXI2_9BILA</name>
<dbReference type="CDD" id="cd07570">
    <property type="entry name" value="GAT_Gln-NAD-synth"/>
    <property type="match status" value="1"/>
</dbReference>
<evidence type="ECO:0000313" key="12">
    <source>
        <dbReference type="EMBL" id="KAK0413084.1"/>
    </source>
</evidence>
<gene>
    <name evidence="12" type="ORF">QR680_006589</name>
</gene>
<organism evidence="12 13">
    <name type="scientific">Steinernema hermaphroditum</name>
    <dbReference type="NCBI Taxonomy" id="289476"/>
    <lineage>
        <taxon>Eukaryota</taxon>
        <taxon>Metazoa</taxon>
        <taxon>Ecdysozoa</taxon>
        <taxon>Nematoda</taxon>
        <taxon>Chromadorea</taxon>
        <taxon>Rhabditida</taxon>
        <taxon>Tylenchina</taxon>
        <taxon>Panagrolaimomorpha</taxon>
        <taxon>Strongyloidoidea</taxon>
        <taxon>Steinernematidae</taxon>
        <taxon>Steinernema</taxon>
    </lineage>
</organism>
<dbReference type="Proteomes" id="UP001175271">
    <property type="component" value="Unassembled WGS sequence"/>
</dbReference>
<proteinExistence type="inferred from homology"/>
<dbReference type="GO" id="GO:0004359">
    <property type="term" value="F:glutaminase activity"/>
    <property type="evidence" value="ECO:0007669"/>
    <property type="project" value="InterPro"/>
</dbReference>
<evidence type="ECO:0000256" key="2">
    <source>
        <dbReference type="ARBA" id="ARBA00007145"/>
    </source>
</evidence>
<dbReference type="InterPro" id="IPR022310">
    <property type="entry name" value="NAD/GMP_synthase"/>
</dbReference>
<comment type="caution">
    <text evidence="12">The sequence shown here is derived from an EMBL/GenBank/DDBJ whole genome shotgun (WGS) entry which is preliminary data.</text>
</comment>
<evidence type="ECO:0000256" key="5">
    <source>
        <dbReference type="ARBA" id="ARBA00022598"/>
    </source>
</evidence>
<dbReference type="Gene3D" id="3.60.110.10">
    <property type="entry name" value="Carbon-nitrogen hydrolase"/>
    <property type="match status" value="1"/>
</dbReference>
<dbReference type="PANTHER" id="PTHR23090:SF9">
    <property type="entry name" value="GLUTAMINE-DEPENDENT NAD(+) SYNTHETASE"/>
    <property type="match status" value="1"/>
</dbReference>
<keyword evidence="6 10" id="KW-0547">Nucleotide-binding</keyword>
<dbReference type="Pfam" id="PF02540">
    <property type="entry name" value="NAD_synthase"/>
    <property type="match status" value="1"/>
</dbReference>
<protein>
    <recommendedName>
        <fullName evidence="4 10">Glutamine-dependent NAD(+) synthetase</fullName>
        <ecNumber evidence="3 10">6.3.5.1</ecNumber>
    </recommendedName>
    <alternativeName>
        <fullName evidence="9 10">NAD(+) synthase [glutamine-hydrolyzing]</fullName>
    </alternativeName>
</protein>
<evidence type="ECO:0000256" key="8">
    <source>
        <dbReference type="ARBA" id="ARBA00023027"/>
    </source>
</evidence>
<dbReference type="HAMAP" id="MF_02090">
    <property type="entry name" value="NadE_glutamine_dep"/>
    <property type="match status" value="1"/>
</dbReference>
<accession>A0AA39HXI2</accession>
<keyword evidence="5 10" id="KW-0436">Ligase</keyword>
<evidence type="ECO:0000259" key="11">
    <source>
        <dbReference type="PROSITE" id="PS50263"/>
    </source>
</evidence>
<dbReference type="SUPFAM" id="SSF56317">
    <property type="entry name" value="Carbon-nitrogen hydrolase"/>
    <property type="match status" value="1"/>
</dbReference>